<feature type="region of interest" description="Disordered" evidence="1">
    <location>
        <begin position="1"/>
        <end position="34"/>
    </location>
</feature>
<evidence type="ECO:0000256" key="1">
    <source>
        <dbReference type="SAM" id="MobiDB-lite"/>
    </source>
</evidence>
<feature type="compositionally biased region" description="Basic and acidic residues" evidence="1">
    <location>
        <begin position="9"/>
        <end position="20"/>
    </location>
</feature>
<dbReference type="AlphaFoldDB" id="A0A544QMG8"/>
<evidence type="ECO:0000313" key="2">
    <source>
        <dbReference type="EMBL" id="TQQ80074.1"/>
    </source>
</evidence>
<dbReference type="OrthoDB" id="382131at2157"/>
<proteinExistence type="predicted"/>
<dbReference type="Proteomes" id="UP000315385">
    <property type="component" value="Unassembled WGS sequence"/>
</dbReference>
<keyword evidence="3" id="KW-1185">Reference proteome</keyword>
<dbReference type="EMBL" id="SESI01000002">
    <property type="protein sequence ID" value="TQQ80074.1"/>
    <property type="molecule type" value="Genomic_DNA"/>
</dbReference>
<name>A0A544QMG8_9EURY</name>
<comment type="caution">
    <text evidence="2">The sequence shown here is derived from an EMBL/GenBank/DDBJ whole genome shotgun (WGS) entry which is preliminary data.</text>
</comment>
<sequence>MNAVRHRRSGDDPETGRETTTESPTNRQHPAVGFDARDRLRGALDETTVRQAVLGLPRGSGPQ</sequence>
<protein>
    <submittedName>
        <fullName evidence="2">Uncharacterized protein</fullName>
    </submittedName>
</protein>
<evidence type="ECO:0000313" key="3">
    <source>
        <dbReference type="Proteomes" id="UP000315385"/>
    </source>
</evidence>
<dbReference type="RefSeq" id="WP_142443198.1">
    <property type="nucleotide sequence ID" value="NZ_SESI01000002.1"/>
</dbReference>
<organism evidence="2 3">
    <name type="scientific">Halonotius roseus</name>
    <dbReference type="NCBI Taxonomy" id="2511997"/>
    <lineage>
        <taxon>Archaea</taxon>
        <taxon>Methanobacteriati</taxon>
        <taxon>Methanobacteriota</taxon>
        <taxon>Stenosarchaea group</taxon>
        <taxon>Halobacteria</taxon>
        <taxon>Halobacteriales</taxon>
        <taxon>Haloferacaceae</taxon>
        <taxon>Halonotius</taxon>
    </lineage>
</organism>
<accession>A0A544QMG8</accession>
<gene>
    <name evidence="2" type="ORF">EWF95_06150</name>
</gene>
<reference evidence="2 3" key="1">
    <citation type="submission" date="2019-02" db="EMBL/GenBank/DDBJ databases">
        <title>Halonotius sp. a new haloqrchaeon isolated from saline water.</title>
        <authorList>
            <person name="Duran-Viseras A."/>
            <person name="Sanchez-Porro C."/>
            <person name="Ventosa A."/>
        </authorList>
    </citation>
    <scope>NUCLEOTIDE SEQUENCE [LARGE SCALE GENOMIC DNA]</scope>
    <source>
        <strain evidence="2 3">F9-27</strain>
    </source>
</reference>